<evidence type="ECO:0000313" key="2">
    <source>
        <dbReference type="Proteomes" id="UP000054537"/>
    </source>
</evidence>
<proteinExistence type="predicted"/>
<name>A0A0A6UL14_ACTUT</name>
<keyword evidence="2" id="KW-1185">Reference proteome</keyword>
<dbReference type="Proteomes" id="UP000054537">
    <property type="component" value="Unassembled WGS sequence"/>
</dbReference>
<dbReference type="EMBL" id="JRTT01000024">
    <property type="protein sequence ID" value="KHD75763.1"/>
    <property type="molecule type" value="Genomic_DNA"/>
</dbReference>
<organism evidence="1 2">
    <name type="scientific">Actinoplanes utahensis</name>
    <dbReference type="NCBI Taxonomy" id="1869"/>
    <lineage>
        <taxon>Bacteria</taxon>
        <taxon>Bacillati</taxon>
        <taxon>Actinomycetota</taxon>
        <taxon>Actinomycetes</taxon>
        <taxon>Micromonosporales</taxon>
        <taxon>Micromonosporaceae</taxon>
        <taxon>Actinoplanes</taxon>
    </lineage>
</organism>
<protein>
    <submittedName>
        <fullName evidence="1">Uncharacterized protein</fullName>
    </submittedName>
</protein>
<comment type="caution">
    <text evidence="1">The sequence shown here is derived from an EMBL/GenBank/DDBJ whole genome shotgun (WGS) entry which is preliminary data.</text>
</comment>
<gene>
    <name evidence="1" type="ORF">MB27_21380</name>
</gene>
<evidence type="ECO:0000313" key="1">
    <source>
        <dbReference type="EMBL" id="KHD75763.1"/>
    </source>
</evidence>
<sequence length="201" mass="21382">MKAAAVTISFRRKGTTAFVTAATVKTNAAGRFTWASTAKTTGVWKVSYRGSSAYRAAAASKTITVTALRPRLLGGVSGKGVVIDDGIEPYVHLGSETFGYPYTYPAPGRDYTVVWSYACSNTVPDNWMLYWLDHSKSPSIEIAVVSGEAAASGTFAGHDGDPDLTDNDYWTRWLSIDITGKNLGSCSSTAKVYSGTAVVPV</sequence>
<reference evidence="1 2" key="1">
    <citation type="submission" date="2014-10" db="EMBL/GenBank/DDBJ databases">
        <title>Draft genome sequence of Actinoplanes utahensis NRRL 12052.</title>
        <authorList>
            <person name="Velasco-Bucheli B."/>
            <person name="del Cerro C."/>
            <person name="Hormigo D."/>
            <person name="Garcia J.L."/>
            <person name="Acebal C."/>
            <person name="Arroyo M."/>
            <person name="de la Mata I."/>
        </authorList>
    </citation>
    <scope>NUCLEOTIDE SEQUENCE [LARGE SCALE GENOMIC DNA]</scope>
    <source>
        <strain evidence="1 2">NRRL 12052</strain>
    </source>
</reference>
<dbReference type="AlphaFoldDB" id="A0A0A6UL14"/>
<accession>A0A0A6UL14</accession>